<comment type="subcellular location">
    <subcellularLocation>
        <location evidence="1">Vacuole membrane</location>
        <topology evidence="1">Multi-pass membrane protein</topology>
    </subcellularLocation>
</comment>
<sequence>MKFGQTLRAAQWPPWDEVYIPYKSLKKILKAGAAGEAGFGATEGSFVAKLCDAVSSVDAFFTAQVGLLTRRLAALRTASQVSGAELAAVSEEMDVLCSGVDWLRGYAELNRVAVRKILKKHDKSSQIALTPSLGPWVERRAFASLRGLDALLRAAENFLALLVAPLDGRRSGQAAGPNGAQAACGGAPAAAKVEPPASIVWQPRPRGAEAPRSPSLLVRNVPACVECHRSKTACSGGFPCTRCLRLGKVCVPRQRHKRFRTAACRAGAASVGPSHAAIADEVVEEMRRLEPAAGEPEPGPTALELELEPTAAQSQPSQPSPTPVALQGVVESASHSLPNRAARPGTVQASAAVARPEPFSAVPGVCGPTTWLSGNLELLSAVARMEGEVL</sequence>
<dbReference type="GO" id="GO:0008270">
    <property type="term" value="F:zinc ion binding"/>
    <property type="evidence" value="ECO:0007669"/>
    <property type="project" value="InterPro"/>
</dbReference>
<dbReference type="GeneID" id="17274245"/>
<keyword evidence="2" id="KW-0926">Vacuole</keyword>
<evidence type="ECO:0008006" key="10">
    <source>
        <dbReference type="Google" id="ProtNLM"/>
    </source>
</evidence>
<dbReference type="CDD" id="cd00067">
    <property type="entry name" value="GAL4"/>
    <property type="match status" value="1"/>
</dbReference>
<protein>
    <recommendedName>
        <fullName evidence="10">SPX domain-containing protein</fullName>
    </recommendedName>
</protein>
<dbReference type="PANTHER" id="PTHR46140">
    <property type="entry name" value="VACUOLAR TRANSPORTER CHAPERONE 1-RELATED"/>
    <property type="match status" value="1"/>
</dbReference>
<dbReference type="GO" id="GO:0000981">
    <property type="term" value="F:DNA-binding transcription factor activity, RNA polymerase II-specific"/>
    <property type="evidence" value="ECO:0007669"/>
    <property type="project" value="InterPro"/>
</dbReference>
<dbReference type="InterPro" id="IPR004331">
    <property type="entry name" value="SPX_dom"/>
</dbReference>
<dbReference type="STRING" id="2903.R1D044"/>
<dbReference type="InterPro" id="IPR001138">
    <property type="entry name" value="Zn2Cys6_DnaBD"/>
</dbReference>
<proteinExistence type="predicted"/>
<reference evidence="8" key="2">
    <citation type="submission" date="2024-10" db="UniProtKB">
        <authorList>
            <consortium name="EnsemblProtists"/>
        </authorList>
    </citation>
    <scope>IDENTIFICATION</scope>
</reference>
<dbReference type="Pfam" id="PF00172">
    <property type="entry name" value="Zn_clus"/>
    <property type="match status" value="1"/>
</dbReference>
<keyword evidence="3" id="KW-0812">Transmembrane</keyword>
<evidence type="ECO:0000256" key="3">
    <source>
        <dbReference type="ARBA" id="ARBA00022692"/>
    </source>
</evidence>
<evidence type="ECO:0000313" key="9">
    <source>
        <dbReference type="Proteomes" id="UP000013827"/>
    </source>
</evidence>
<evidence type="ECO:0000256" key="5">
    <source>
        <dbReference type="ARBA" id="ARBA00023136"/>
    </source>
</evidence>
<evidence type="ECO:0000313" key="8">
    <source>
        <dbReference type="EnsemblProtists" id="EOD28703"/>
    </source>
</evidence>
<feature type="domain" description="SPX" evidence="7">
    <location>
        <begin position="1"/>
        <end position="135"/>
    </location>
</feature>
<dbReference type="EnsemblProtists" id="EOD28703">
    <property type="protein sequence ID" value="EOD28703"/>
    <property type="gene ID" value="EMIHUDRAFT_468676"/>
</dbReference>
<dbReference type="PROSITE" id="PS50048">
    <property type="entry name" value="ZN2_CY6_FUNGAL_2"/>
    <property type="match status" value="1"/>
</dbReference>
<accession>A0A0D3JYW8</accession>
<evidence type="ECO:0000259" key="7">
    <source>
        <dbReference type="PROSITE" id="PS51382"/>
    </source>
</evidence>
<dbReference type="KEGG" id="ehx:EMIHUDRAFT_468676"/>
<dbReference type="PANTHER" id="PTHR46140:SF1">
    <property type="entry name" value="VACUOLAR TRANSPORTER CHAPERONE COMPLEX SUBUNIT 4-RELATED"/>
    <property type="match status" value="1"/>
</dbReference>
<evidence type="ECO:0000259" key="6">
    <source>
        <dbReference type="PROSITE" id="PS50048"/>
    </source>
</evidence>
<dbReference type="Proteomes" id="UP000013827">
    <property type="component" value="Unassembled WGS sequence"/>
</dbReference>
<dbReference type="HOGENOM" id="CLU_708712_0_0_1"/>
<dbReference type="SUPFAM" id="SSF57701">
    <property type="entry name" value="Zn2/Cys6 DNA-binding domain"/>
    <property type="match status" value="1"/>
</dbReference>
<name>A0A0D3JYW8_EMIH1</name>
<dbReference type="RefSeq" id="XP_005781132.1">
    <property type="nucleotide sequence ID" value="XM_005781075.1"/>
</dbReference>
<organism evidence="8 9">
    <name type="scientific">Emiliania huxleyi (strain CCMP1516)</name>
    <dbReference type="NCBI Taxonomy" id="280463"/>
    <lineage>
        <taxon>Eukaryota</taxon>
        <taxon>Haptista</taxon>
        <taxon>Haptophyta</taxon>
        <taxon>Prymnesiophyceae</taxon>
        <taxon>Isochrysidales</taxon>
        <taxon>Noelaerhabdaceae</taxon>
        <taxon>Emiliania</taxon>
    </lineage>
</organism>
<evidence type="ECO:0000256" key="4">
    <source>
        <dbReference type="ARBA" id="ARBA00022989"/>
    </source>
</evidence>
<evidence type="ECO:0000256" key="1">
    <source>
        <dbReference type="ARBA" id="ARBA00004128"/>
    </source>
</evidence>
<dbReference type="SMART" id="SM00066">
    <property type="entry name" value="GAL4"/>
    <property type="match status" value="1"/>
</dbReference>
<dbReference type="InterPro" id="IPR036864">
    <property type="entry name" value="Zn2-C6_fun-type_DNA-bd_sf"/>
</dbReference>
<dbReference type="CDD" id="cd14447">
    <property type="entry name" value="SPX"/>
    <property type="match status" value="1"/>
</dbReference>
<keyword evidence="5" id="KW-0472">Membrane</keyword>
<dbReference type="AlphaFoldDB" id="A0A0D3JYW8"/>
<keyword evidence="4" id="KW-1133">Transmembrane helix</keyword>
<reference evidence="9" key="1">
    <citation type="journal article" date="2013" name="Nature">
        <title>Pan genome of the phytoplankton Emiliania underpins its global distribution.</title>
        <authorList>
            <person name="Read B.A."/>
            <person name="Kegel J."/>
            <person name="Klute M.J."/>
            <person name="Kuo A."/>
            <person name="Lefebvre S.C."/>
            <person name="Maumus F."/>
            <person name="Mayer C."/>
            <person name="Miller J."/>
            <person name="Monier A."/>
            <person name="Salamov A."/>
            <person name="Young J."/>
            <person name="Aguilar M."/>
            <person name="Claverie J.M."/>
            <person name="Frickenhaus S."/>
            <person name="Gonzalez K."/>
            <person name="Herman E.K."/>
            <person name="Lin Y.C."/>
            <person name="Napier J."/>
            <person name="Ogata H."/>
            <person name="Sarno A.F."/>
            <person name="Shmutz J."/>
            <person name="Schroeder D."/>
            <person name="de Vargas C."/>
            <person name="Verret F."/>
            <person name="von Dassow P."/>
            <person name="Valentin K."/>
            <person name="Van de Peer Y."/>
            <person name="Wheeler G."/>
            <person name="Dacks J.B."/>
            <person name="Delwiche C.F."/>
            <person name="Dyhrman S.T."/>
            <person name="Glockner G."/>
            <person name="John U."/>
            <person name="Richards T."/>
            <person name="Worden A.Z."/>
            <person name="Zhang X."/>
            <person name="Grigoriev I.V."/>
            <person name="Allen A.E."/>
            <person name="Bidle K."/>
            <person name="Borodovsky M."/>
            <person name="Bowler C."/>
            <person name="Brownlee C."/>
            <person name="Cock J.M."/>
            <person name="Elias M."/>
            <person name="Gladyshev V.N."/>
            <person name="Groth M."/>
            <person name="Guda C."/>
            <person name="Hadaegh A."/>
            <person name="Iglesias-Rodriguez M.D."/>
            <person name="Jenkins J."/>
            <person name="Jones B.M."/>
            <person name="Lawson T."/>
            <person name="Leese F."/>
            <person name="Lindquist E."/>
            <person name="Lobanov A."/>
            <person name="Lomsadze A."/>
            <person name="Malik S.B."/>
            <person name="Marsh M.E."/>
            <person name="Mackinder L."/>
            <person name="Mock T."/>
            <person name="Mueller-Roeber B."/>
            <person name="Pagarete A."/>
            <person name="Parker M."/>
            <person name="Probert I."/>
            <person name="Quesneville H."/>
            <person name="Raines C."/>
            <person name="Rensing S.A."/>
            <person name="Riano-Pachon D.M."/>
            <person name="Richier S."/>
            <person name="Rokitta S."/>
            <person name="Shiraiwa Y."/>
            <person name="Soanes D.M."/>
            <person name="van der Giezen M."/>
            <person name="Wahlund T.M."/>
            <person name="Williams B."/>
            <person name="Wilson W."/>
            <person name="Wolfe G."/>
            <person name="Wurch L.L."/>
        </authorList>
    </citation>
    <scope>NUCLEOTIDE SEQUENCE</scope>
</reference>
<dbReference type="PaxDb" id="2903-EOD28703"/>
<dbReference type="InterPro" id="IPR051572">
    <property type="entry name" value="VTC_Complex_Subunit"/>
</dbReference>
<evidence type="ECO:0000256" key="2">
    <source>
        <dbReference type="ARBA" id="ARBA00022554"/>
    </source>
</evidence>
<dbReference type="PROSITE" id="PS00463">
    <property type="entry name" value="ZN2_CY6_FUNGAL_1"/>
    <property type="match status" value="1"/>
</dbReference>
<dbReference type="GO" id="GO:0005774">
    <property type="term" value="C:vacuolar membrane"/>
    <property type="evidence" value="ECO:0007669"/>
    <property type="project" value="UniProtKB-SubCell"/>
</dbReference>
<dbReference type="GO" id="GO:0006799">
    <property type="term" value="P:polyphosphate biosynthetic process"/>
    <property type="evidence" value="ECO:0007669"/>
    <property type="project" value="UniProtKB-ARBA"/>
</dbReference>
<dbReference type="Gene3D" id="4.10.240.10">
    <property type="entry name" value="Zn(2)-C6 fungal-type DNA-binding domain"/>
    <property type="match status" value="1"/>
</dbReference>
<keyword evidence="9" id="KW-1185">Reference proteome</keyword>
<dbReference type="PROSITE" id="PS51382">
    <property type="entry name" value="SPX"/>
    <property type="match status" value="1"/>
</dbReference>
<feature type="domain" description="Zn(2)-C6 fungal-type" evidence="6">
    <location>
        <begin position="223"/>
        <end position="251"/>
    </location>
</feature>